<dbReference type="RefSeq" id="WP_424020082.1">
    <property type="nucleotide sequence ID" value="NZ_CP187151.1"/>
</dbReference>
<dbReference type="AlphaFoldDB" id="A0ABD6D0S5"/>
<evidence type="ECO:0000313" key="1">
    <source>
        <dbReference type="EMBL" id="MFD1634643.1"/>
    </source>
</evidence>
<gene>
    <name evidence="1" type="ORF">ACFSBJ_13010</name>
</gene>
<dbReference type="Proteomes" id="UP001597075">
    <property type="component" value="Unassembled WGS sequence"/>
</dbReference>
<dbReference type="EMBL" id="JBHUDL010000010">
    <property type="protein sequence ID" value="MFD1634643.1"/>
    <property type="molecule type" value="Genomic_DNA"/>
</dbReference>
<keyword evidence="2" id="KW-1185">Reference proteome</keyword>
<protein>
    <submittedName>
        <fullName evidence="1">Uncharacterized protein</fullName>
    </submittedName>
</protein>
<comment type="caution">
    <text evidence="1">The sequence shown here is derived from an EMBL/GenBank/DDBJ whole genome shotgun (WGS) entry which is preliminary data.</text>
</comment>
<accession>A0ABD6D0S5</accession>
<proteinExistence type="predicted"/>
<organism evidence="1 2">
    <name type="scientific">Haloplanus ruber</name>
    <dbReference type="NCBI Taxonomy" id="869892"/>
    <lineage>
        <taxon>Archaea</taxon>
        <taxon>Methanobacteriati</taxon>
        <taxon>Methanobacteriota</taxon>
        <taxon>Stenosarchaea group</taxon>
        <taxon>Halobacteria</taxon>
        <taxon>Halobacteriales</taxon>
        <taxon>Haloferacaceae</taxon>
        <taxon>Haloplanus</taxon>
    </lineage>
</organism>
<sequence>MAQIRETRFAVMRLNENDIDLRDLDNMTIVSVETEHEYYDEDMADQITDLSPGDILDAQIQGEDVLQPNSIWRFLRFNVIGHNRMWADE</sequence>
<reference evidence="1 2" key="1">
    <citation type="journal article" date="2019" name="Int. J. Syst. Evol. Microbiol.">
        <title>The Global Catalogue of Microorganisms (GCM) 10K type strain sequencing project: providing services to taxonomists for standard genome sequencing and annotation.</title>
        <authorList>
            <consortium name="The Broad Institute Genomics Platform"/>
            <consortium name="The Broad Institute Genome Sequencing Center for Infectious Disease"/>
            <person name="Wu L."/>
            <person name="Ma J."/>
        </authorList>
    </citation>
    <scope>NUCLEOTIDE SEQUENCE [LARGE SCALE GENOMIC DNA]</scope>
    <source>
        <strain evidence="1 2">CGMCC 1.10594</strain>
    </source>
</reference>
<name>A0ABD6D0S5_9EURY</name>
<evidence type="ECO:0000313" key="2">
    <source>
        <dbReference type="Proteomes" id="UP001597075"/>
    </source>
</evidence>